<keyword evidence="2 6" id="KW-0812">Transmembrane</keyword>
<sequence length="368" mass="42795">MTIAYSFDISSSSPLNFFRVLKKWKGSVWKSVGVELTVWLILYFTIAVIYRKFLTPDAQRVFENFAYYCRSGVSDIPLTFMLGFFVNLVIQRWTDAFKNMGYLENQAIHISSMILGKEEDARLLRRTIARYLCLAQVLVFRDISARVRKRFPTYESVVKAGFLLEHELQKIDSYRLDYVKYWVPINWAFALVIKARKEGKIFAENYAVKICDEIRNFRGNLQMLCNYDWVEIPLVYPQVVFLAVHTYFTICLFGRQFITRPGSPNKAQMDFFVPYMTILQYLFFVGWMKVAEGLLNPFGEDDDDFECNFLIDKNFATCLCIVDDAHDDVPPLQKDQFWYKKNVDAIYSEESASIPVHPLIGSAARAAG</sequence>
<evidence type="ECO:0000313" key="7">
    <source>
        <dbReference type="EMBL" id="VDD96392.1"/>
    </source>
</evidence>
<keyword evidence="6" id="KW-0813">Transport</keyword>
<feature type="transmembrane region" description="Helical" evidence="6">
    <location>
        <begin position="32"/>
        <end position="53"/>
    </location>
</feature>
<evidence type="ECO:0000256" key="2">
    <source>
        <dbReference type="ARBA" id="ARBA00022692"/>
    </source>
</evidence>
<proteinExistence type="inferred from homology"/>
<protein>
    <recommendedName>
        <fullName evidence="6">Bestrophin homolog</fullName>
    </recommendedName>
</protein>
<dbReference type="InterPro" id="IPR021134">
    <property type="entry name" value="Bestrophin-like"/>
</dbReference>
<evidence type="ECO:0000313" key="8">
    <source>
        <dbReference type="Proteomes" id="UP000274131"/>
    </source>
</evidence>
<dbReference type="GO" id="GO:0005886">
    <property type="term" value="C:plasma membrane"/>
    <property type="evidence" value="ECO:0007669"/>
    <property type="project" value="UniProtKB-SubCell"/>
</dbReference>
<feature type="transmembrane region" description="Helical" evidence="6">
    <location>
        <begin position="239"/>
        <end position="259"/>
    </location>
</feature>
<accession>A0A0N4VLU7</accession>
<dbReference type="GO" id="GO:0034707">
    <property type="term" value="C:chloride channel complex"/>
    <property type="evidence" value="ECO:0007669"/>
    <property type="project" value="UniProtKB-KW"/>
</dbReference>
<comment type="function">
    <text evidence="6">Forms chloride channels.</text>
</comment>
<comment type="similarity">
    <text evidence="5 6">Belongs to the anion channel-forming bestrophin (TC 1.A.46) family. Calcium-sensitive chloride channel subfamily.</text>
</comment>
<evidence type="ECO:0000256" key="1">
    <source>
        <dbReference type="ARBA" id="ARBA00004370"/>
    </source>
</evidence>
<name>A0A0N4VLU7_ENTVE</name>
<keyword evidence="6" id="KW-0868">Chloride</keyword>
<dbReference type="WBParaSite" id="EVEC_0001188301-mRNA-1">
    <property type="protein sequence ID" value="EVEC_0001188301-mRNA-1"/>
    <property type="gene ID" value="EVEC_0001188301"/>
</dbReference>
<dbReference type="Pfam" id="PF01062">
    <property type="entry name" value="Bestrophin"/>
    <property type="match status" value="1"/>
</dbReference>
<evidence type="ECO:0000313" key="9">
    <source>
        <dbReference type="WBParaSite" id="EVEC_0001188301-mRNA-1"/>
    </source>
</evidence>
<gene>
    <name evidence="7" type="ORF">EVEC_LOCUS11143</name>
</gene>
<feature type="transmembrane region" description="Helical" evidence="6">
    <location>
        <begin position="65"/>
        <end position="90"/>
    </location>
</feature>
<reference evidence="7 8" key="2">
    <citation type="submission" date="2018-10" db="EMBL/GenBank/DDBJ databases">
        <authorList>
            <consortium name="Pathogen Informatics"/>
        </authorList>
    </citation>
    <scope>NUCLEOTIDE SEQUENCE [LARGE SCALE GENOMIC DNA]</scope>
</reference>
<dbReference type="PANTHER" id="PTHR10736:SF0">
    <property type="entry name" value="BESTROPHIN HOMOLOG"/>
    <property type="match status" value="1"/>
</dbReference>
<keyword evidence="8" id="KW-1185">Reference proteome</keyword>
<dbReference type="Proteomes" id="UP000274131">
    <property type="component" value="Unassembled WGS sequence"/>
</dbReference>
<dbReference type="EMBL" id="UXUI01011633">
    <property type="protein sequence ID" value="VDD96392.1"/>
    <property type="molecule type" value="Genomic_DNA"/>
</dbReference>
<keyword evidence="6" id="KW-1003">Cell membrane</keyword>
<keyword evidence="6" id="KW-0406">Ion transport</keyword>
<dbReference type="AlphaFoldDB" id="A0A0N4VLU7"/>
<organism evidence="9">
    <name type="scientific">Enterobius vermicularis</name>
    <name type="common">Human pinworm</name>
    <dbReference type="NCBI Taxonomy" id="51028"/>
    <lineage>
        <taxon>Eukaryota</taxon>
        <taxon>Metazoa</taxon>
        <taxon>Ecdysozoa</taxon>
        <taxon>Nematoda</taxon>
        <taxon>Chromadorea</taxon>
        <taxon>Rhabditida</taxon>
        <taxon>Spirurina</taxon>
        <taxon>Oxyuridomorpha</taxon>
        <taxon>Oxyuroidea</taxon>
        <taxon>Oxyuridae</taxon>
        <taxon>Enterobius</taxon>
    </lineage>
</organism>
<keyword evidence="3 6" id="KW-1133">Transmembrane helix</keyword>
<dbReference type="PANTHER" id="PTHR10736">
    <property type="entry name" value="BESTROPHIN"/>
    <property type="match status" value="1"/>
</dbReference>
<keyword evidence="6" id="KW-0869">Chloride channel</keyword>
<comment type="subcellular location">
    <subcellularLocation>
        <location evidence="6">Cell membrane</location>
        <topology evidence="6">Multi-pass membrane protein</topology>
    </subcellularLocation>
    <subcellularLocation>
        <location evidence="1">Membrane</location>
    </subcellularLocation>
</comment>
<reference evidence="9" key="1">
    <citation type="submission" date="2017-02" db="UniProtKB">
        <authorList>
            <consortium name="WormBaseParasite"/>
        </authorList>
    </citation>
    <scope>IDENTIFICATION</scope>
</reference>
<feature type="transmembrane region" description="Helical" evidence="6">
    <location>
        <begin position="271"/>
        <end position="288"/>
    </location>
</feature>
<dbReference type="GO" id="GO:0005254">
    <property type="term" value="F:chloride channel activity"/>
    <property type="evidence" value="ECO:0007669"/>
    <property type="project" value="UniProtKB-KW"/>
</dbReference>
<keyword evidence="6" id="KW-0407">Ion channel</keyword>
<evidence type="ECO:0000256" key="5">
    <source>
        <dbReference type="ARBA" id="ARBA00034769"/>
    </source>
</evidence>
<keyword evidence="4 6" id="KW-0472">Membrane</keyword>
<evidence type="ECO:0000256" key="3">
    <source>
        <dbReference type="ARBA" id="ARBA00022989"/>
    </source>
</evidence>
<evidence type="ECO:0000256" key="6">
    <source>
        <dbReference type="RuleBase" id="RU363126"/>
    </source>
</evidence>
<evidence type="ECO:0000256" key="4">
    <source>
        <dbReference type="ARBA" id="ARBA00023136"/>
    </source>
</evidence>
<dbReference type="InterPro" id="IPR000615">
    <property type="entry name" value="Bestrophin"/>
</dbReference>
<dbReference type="OrthoDB" id="201595at2759"/>